<reference evidence="1 2" key="1">
    <citation type="journal article" date="2016" name="Nat. Commun.">
        <title>Thousands of microbial genomes shed light on interconnected biogeochemical processes in an aquifer system.</title>
        <authorList>
            <person name="Anantharaman K."/>
            <person name="Brown C.T."/>
            <person name="Hug L.A."/>
            <person name="Sharon I."/>
            <person name="Castelle C.J."/>
            <person name="Probst A.J."/>
            <person name="Thomas B.C."/>
            <person name="Singh A."/>
            <person name="Wilkins M.J."/>
            <person name="Karaoz U."/>
            <person name="Brodie E.L."/>
            <person name="Williams K.H."/>
            <person name="Hubbard S.S."/>
            <person name="Banfield J.F."/>
        </authorList>
    </citation>
    <scope>NUCLEOTIDE SEQUENCE [LARGE SCALE GENOMIC DNA]</scope>
</reference>
<dbReference type="SUPFAM" id="SSF51126">
    <property type="entry name" value="Pectin lyase-like"/>
    <property type="match status" value="1"/>
</dbReference>
<proteinExistence type="predicted"/>
<evidence type="ECO:0008006" key="3">
    <source>
        <dbReference type="Google" id="ProtNLM"/>
    </source>
</evidence>
<sequence length="328" mass="35116">MDAGQYDNDFVTWNRNKLTLRGVGGRAHLHGTTLIGNGKAIWVMRGTDVRVENIEFSGAQVNDENGAGIRAEGNGLTVCNGYFHDNEDGILGGGGHVLIEYSEFAFNGLGDGQTHNIYIDGADRFTLRYSYSHHAKIGHNVKTRAPENFILYNRIMDEVSGTASYAVDMPDCGVSYLIGNLIQQGLDTDNSTMISYGAEGCNNPSRQLYVVNNPLVNDLGSGGFLFVRSGTTGKITNNIFVGSGTLVSGQAGLLVSPNLLPPSSAGLVDRVNFDYRLTAGSAARNAGVDPGSVNGIDLTPRNQYVHKASTQARPEDATIDLGAYEYVP</sequence>
<name>A0A1F6VA67_9PROT</name>
<dbReference type="Proteomes" id="UP000179076">
    <property type="component" value="Unassembled WGS sequence"/>
</dbReference>
<protein>
    <recommendedName>
        <fullName evidence="3">Right handed beta helix domain-containing protein</fullName>
    </recommendedName>
</protein>
<evidence type="ECO:0000313" key="2">
    <source>
        <dbReference type="Proteomes" id="UP000179076"/>
    </source>
</evidence>
<evidence type="ECO:0000313" key="1">
    <source>
        <dbReference type="EMBL" id="OGI66543.1"/>
    </source>
</evidence>
<organism evidence="1 2">
    <name type="scientific">Candidatus Muproteobacteria bacterium RBG_16_60_9</name>
    <dbReference type="NCBI Taxonomy" id="1817755"/>
    <lineage>
        <taxon>Bacteria</taxon>
        <taxon>Pseudomonadati</taxon>
        <taxon>Pseudomonadota</taxon>
        <taxon>Candidatus Muproteobacteria</taxon>
    </lineage>
</organism>
<comment type="caution">
    <text evidence="1">The sequence shown here is derived from an EMBL/GenBank/DDBJ whole genome shotgun (WGS) entry which is preliminary data.</text>
</comment>
<gene>
    <name evidence="1" type="ORF">A2W18_13305</name>
</gene>
<dbReference type="Gene3D" id="2.160.20.10">
    <property type="entry name" value="Single-stranded right-handed beta-helix, Pectin lyase-like"/>
    <property type="match status" value="1"/>
</dbReference>
<dbReference type="EMBL" id="MFSP01000085">
    <property type="protein sequence ID" value="OGI66543.1"/>
    <property type="molecule type" value="Genomic_DNA"/>
</dbReference>
<dbReference type="AlphaFoldDB" id="A0A1F6VA67"/>
<dbReference type="InterPro" id="IPR011050">
    <property type="entry name" value="Pectin_lyase_fold/virulence"/>
</dbReference>
<accession>A0A1F6VA67</accession>
<dbReference type="SMART" id="SM00710">
    <property type="entry name" value="PbH1"/>
    <property type="match status" value="4"/>
</dbReference>
<dbReference type="InterPro" id="IPR006626">
    <property type="entry name" value="PbH1"/>
</dbReference>
<dbReference type="InterPro" id="IPR012334">
    <property type="entry name" value="Pectin_lyas_fold"/>
</dbReference>